<keyword evidence="3" id="KW-1003">Cell membrane</keyword>
<evidence type="ECO:0000259" key="8">
    <source>
        <dbReference type="PROSITE" id="PS50850"/>
    </source>
</evidence>
<evidence type="ECO:0000313" key="9">
    <source>
        <dbReference type="EMBL" id="MYV17807.1"/>
    </source>
</evidence>
<dbReference type="InterPro" id="IPR036259">
    <property type="entry name" value="MFS_trans_sf"/>
</dbReference>
<evidence type="ECO:0000256" key="1">
    <source>
        <dbReference type="ARBA" id="ARBA00004651"/>
    </source>
</evidence>
<keyword evidence="4 7" id="KW-0812">Transmembrane</keyword>
<feature type="transmembrane region" description="Helical" evidence="7">
    <location>
        <begin position="43"/>
        <end position="62"/>
    </location>
</feature>
<feature type="transmembrane region" description="Helical" evidence="7">
    <location>
        <begin position="544"/>
        <end position="563"/>
    </location>
</feature>
<feature type="transmembrane region" description="Helical" evidence="7">
    <location>
        <begin position="299"/>
        <end position="320"/>
    </location>
</feature>
<dbReference type="AlphaFoldDB" id="A0A6N9I4T1"/>
<dbReference type="GO" id="GO:0005886">
    <property type="term" value="C:plasma membrane"/>
    <property type="evidence" value="ECO:0007669"/>
    <property type="project" value="UniProtKB-SubCell"/>
</dbReference>
<evidence type="ECO:0000256" key="2">
    <source>
        <dbReference type="ARBA" id="ARBA00022448"/>
    </source>
</evidence>
<dbReference type="Proteomes" id="UP000449209">
    <property type="component" value="Unassembled WGS sequence"/>
</dbReference>
<dbReference type="EMBL" id="WEZQ01000018">
    <property type="protein sequence ID" value="MYV17807.1"/>
    <property type="molecule type" value="Genomic_DNA"/>
</dbReference>
<accession>A0A6N9I4T1</accession>
<dbReference type="InterPro" id="IPR004638">
    <property type="entry name" value="EmrB-like"/>
</dbReference>
<dbReference type="PROSITE" id="PS50850">
    <property type="entry name" value="MFS"/>
    <property type="match status" value="1"/>
</dbReference>
<proteinExistence type="predicted"/>
<name>A0A6N9I4T1_9LACO</name>
<dbReference type="OrthoDB" id="2321349at2"/>
<dbReference type="GO" id="GO:0022857">
    <property type="term" value="F:transmembrane transporter activity"/>
    <property type="evidence" value="ECO:0007669"/>
    <property type="project" value="InterPro"/>
</dbReference>
<gene>
    <name evidence="9" type="ORF">GB993_09870</name>
</gene>
<comment type="caution">
    <text evidence="9">The sequence shown here is derived from an EMBL/GenBank/DDBJ whole genome shotgun (WGS) entry which is preliminary data.</text>
</comment>
<feature type="transmembrane region" description="Helical" evidence="7">
    <location>
        <begin position="226"/>
        <end position="243"/>
    </location>
</feature>
<dbReference type="Gene3D" id="1.20.1250.20">
    <property type="entry name" value="MFS general substrate transporter like domains"/>
    <property type="match status" value="1"/>
</dbReference>
<feature type="domain" description="Major facilitator superfamily (MFS) profile" evidence="8">
    <location>
        <begin position="8"/>
        <end position="440"/>
    </location>
</feature>
<dbReference type="InterPro" id="IPR020846">
    <property type="entry name" value="MFS_dom"/>
</dbReference>
<keyword evidence="5 7" id="KW-1133">Transmembrane helix</keyword>
<feature type="transmembrane region" description="Helical" evidence="7">
    <location>
        <begin position="264"/>
        <end position="287"/>
    </location>
</feature>
<reference evidence="9 10" key="1">
    <citation type="journal article" date="2019" name="Appl. Environ. Microbiol.">
        <title>Genetic determinants of hydroxycinnamic acid metabolism in heterofermentative lactobacilli.</title>
        <authorList>
            <person name="Gaur G."/>
            <person name="Oh J.H."/>
            <person name="Filannino P."/>
            <person name="Gobbetti M."/>
            <person name="van Pijkeren J.P."/>
            <person name="Ganzle M.G."/>
        </authorList>
    </citation>
    <scope>NUCLEOTIDE SEQUENCE [LARGE SCALE GENOMIC DNA]</scope>
    <source>
        <strain evidence="9 10">C5</strain>
    </source>
</reference>
<sequence>MKNKNMLLILTMCIGTFLCMLDTTVMNIALPAIQTSMNVPLDRLSWALNIYTITFAVLTIPLARIADIFGRNKVYLIGLLTFAIGSFVSGDANVPATLIIGRGIQSIGATIIFPTSMTIAIASTSQSKRKTALLTIGLTQGLASTLGPTIGGVVTEFLGWRWVFYINLPLLLIAFIGVTLQLPLRHEPRTNAKIDFGGMFLLMITLFSLTLSLTQGTDWGWTSVRILSLAGLTIITFVAFIFLESRVKSPMVRLDLFADRQFSGASLTVILAGLLLVSVMVIMPTFFTQVQGKTELVAALLITPTSFMIFVMSPIAGNLIERFGPRLIIGLGFLSMAIGYGILGFMNPDHYWQTLIGLMLLGTGYGVIIGPITVLAASDFEGEKLTASQSVMGVLRQIGNVLAVAIFVSLLTSNISTAKTTAWHDAQTRIEQISLSQTTKQKMLKATQQRFTGTGAKTSTHQSNGINKHQQAQIISRETKLATQKAHVNQLPTQQQIIVRKQIQERVTQKVVAIVKKDNHEIKHTGDSIAKHTKSLISEAFLVLYQHAFPFAISFIFVELLFYRRKDYLAIIKHDVKIAR</sequence>
<evidence type="ECO:0000256" key="3">
    <source>
        <dbReference type="ARBA" id="ARBA00022475"/>
    </source>
</evidence>
<feature type="transmembrane region" description="Helical" evidence="7">
    <location>
        <begin position="196"/>
        <end position="214"/>
    </location>
</feature>
<evidence type="ECO:0000313" key="10">
    <source>
        <dbReference type="Proteomes" id="UP000449209"/>
    </source>
</evidence>
<dbReference type="SUPFAM" id="SSF103473">
    <property type="entry name" value="MFS general substrate transporter"/>
    <property type="match status" value="1"/>
</dbReference>
<dbReference type="Pfam" id="PF07690">
    <property type="entry name" value="MFS_1"/>
    <property type="match status" value="1"/>
</dbReference>
<protein>
    <submittedName>
        <fullName evidence="9">DHA2 family efflux MFS transporter permease subunit</fullName>
    </submittedName>
</protein>
<dbReference type="InterPro" id="IPR011701">
    <property type="entry name" value="MFS"/>
</dbReference>
<evidence type="ECO:0000256" key="5">
    <source>
        <dbReference type="ARBA" id="ARBA00022989"/>
    </source>
</evidence>
<feature type="transmembrane region" description="Helical" evidence="7">
    <location>
        <begin position="74"/>
        <end position="92"/>
    </location>
</feature>
<feature type="transmembrane region" description="Helical" evidence="7">
    <location>
        <begin position="104"/>
        <end position="124"/>
    </location>
</feature>
<dbReference type="PRINTS" id="PR01036">
    <property type="entry name" value="TCRTETB"/>
</dbReference>
<dbReference type="PANTHER" id="PTHR42718:SF46">
    <property type="entry name" value="BLR6921 PROTEIN"/>
    <property type="match status" value="1"/>
</dbReference>
<dbReference type="CDD" id="cd17321">
    <property type="entry name" value="MFS_MMR_MDR_like"/>
    <property type="match status" value="1"/>
</dbReference>
<organism evidence="9 10">
    <name type="scientific">Furfurilactobacillus milii</name>
    <dbReference type="NCBI Taxonomy" id="2888272"/>
    <lineage>
        <taxon>Bacteria</taxon>
        <taxon>Bacillati</taxon>
        <taxon>Bacillota</taxon>
        <taxon>Bacilli</taxon>
        <taxon>Lactobacillales</taxon>
        <taxon>Lactobacillaceae</taxon>
        <taxon>Furfurilactobacillus</taxon>
    </lineage>
</organism>
<dbReference type="Gene3D" id="1.20.1720.10">
    <property type="entry name" value="Multidrug resistance protein D"/>
    <property type="match status" value="1"/>
</dbReference>
<dbReference type="NCBIfam" id="TIGR00711">
    <property type="entry name" value="efflux_EmrB"/>
    <property type="match status" value="1"/>
</dbReference>
<feature type="transmembrane region" description="Helical" evidence="7">
    <location>
        <begin position="398"/>
        <end position="415"/>
    </location>
</feature>
<feature type="transmembrane region" description="Helical" evidence="7">
    <location>
        <begin position="327"/>
        <end position="346"/>
    </location>
</feature>
<keyword evidence="2" id="KW-0813">Transport</keyword>
<evidence type="ECO:0000256" key="7">
    <source>
        <dbReference type="SAM" id="Phobius"/>
    </source>
</evidence>
<feature type="transmembrane region" description="Helical" evidence="7">
    <location>
        <begin position="352"/>
        <end position="377"/>
    </location>
</feature>
<feature type="transmembrane region" description="Helical" evidence="7">
    <location>
        <begin position="131"/>
        <end position="150"/>
    </location>
</feature>
<feature type="transmembrane region" description="Helical" evidence="7">
    <location>
        <begin position="162"/>
        <end position="184"/>
    </location>
</feature>
<dbReference type="PANTHER" id="PTHR42718">
    <property type="entry name" value="MAJOR FACILITATOR SUPERFAMILY MULTIDRUG TRANSPORTER MFSC"/>
    <property type="match status" value="1"/>
</dbReference>
<comment type="subcellular location">
    <subcellularLocation>
        <location evidence="1">Cell membrane</location>
        <topology evidence="1">Multi-pass membrane protein</topology>
    </subcellularLocation>
</comment>
<evidence type="ECO:0000256" key="4">
    <source>
        <dbReference type="ARBA" id="ARBA00022692"/>
    </source>
</evidence>
<keyword evidence="6 7" id="KW-0472">Membrane</keyword>
<evidence type="ECO:0000256" key="6">
    <source>
        <dbReference type="ARBA" id="ARBA00023136"/>
    </source>
</evidence>